<proteinExistence type="predicted"/>
<reference evidence="2 3" key="1">
    <citation type="journal article" date="2016" name="Mol. Biol. Evol.">
        <title>Comparative Genomics of Early-Diverging Mushroom-Forming Fungi Provides Insights into the Origins of Lignocellulose Decay Capabilities.</title>
        <authorList>
            <person name="Nagy L.G."/>
            <person name="Riley R."/>
            <person name="Tritt A."/>
            <person name="Adam C."/>
            <person name="Daum C."/>
            <person name="Floudas D."/>
            <person name="Sun H."/>
            <person name="Yadav J.S."/>
            <person name="Pangilinan J."/>
            <person name="Larsson K.H."/>
            <person name="Matsuura K."/>
            <person name="Barry K."/>
            <person name="Labutti K."/>
            <person name="Kuo R."/>
            <person name="Ohm R.A."/>
            <person name="Bhattacharya S.S."/>
            <person name="Shirouzu T."/>
            <person name="Yoshinaga Y."/>
            <person name="Martin F.M."/>
            <person name="Grigoriev I.V."/>
            <person name="Hibbett D.S."/>
        </authorList>
    </citation>
    <scope>NUCLEOTIDE SEQUENCE [LARGE SCALE GENOMIC DNA]</scope>
    <source>
        <strain evidence="2 3">CBS 109695</strain>
    </source>
</reference>
<accession>A0A165ZYL9</accession>
<dbReference type="EMBL" id="KV417669">
    <property type="protein sequence ID" value="KZP11065.1"/>
    <property type="molecule type" value="Genomic_DNA"/>
</dbReference>
<evidence type="ECO:0000256" key="1">
    <source>
        <dbReference type="SAM" id="MobiDB-lite"/>
    </source>
</evidence>
<sequence length="198" mass="22578">MKARNHPITSVPSSLRNIPTKYNIIIIIRIRIRIRICICIRIRIHHRSIRRRIRASHSYSYFIHPSAVASALRIRIRLRIRPFVSPHSLRRIITLHPSYPRIHASRFQHASPSATHAKPSDRTMDLSVGGISSELLSAHDLPASQDVSPVPPSDVSETPSEHLQRNALSFTIPTLPILESQVADDISDLLYMLYNTHF</sequence>
<evidence type="ECO:0000313" key="3">
    <source>
        <dbReference type="Proteomes" id="UP000076532"/>
    </source>
</evidence>
<feature type="region of interest" description="Disordered" evidence="1">
    <location>
        <begin position="142"/>
        <end position="161"/>
    </location>
</feature>
<evidence type="ECO:0000313" key="2">
    <source>
        <dbReference type="EMBL" id="KZP11065.1"/>
    </source>
</evidence>
<gene>
    <name evidence="2" type="ORF">FIBSPDRAFT_962624</name>
</gene>
<protein>
    <submittedName>
        <fullName evidence="2">Uncharacterized protein</fullName>
    </submittedName>
</protein>
<keyword evidence="3" id="KW-1185">Reference proteome</keyword>
<name>A0A165ZYL9_9AGAM</name>
<dbReference type="Proteomes" id="UP000076532">
    <property type="component" value="Unassembled WGS sequence"/>
</dbReference>
<dbReference type="AlphaFoldDB" id="A0A165ZYL9"/>
<organism evidence="2 3">
    <name type="scientific">Athelia psychrophila</name>
    <dbReference type="NCBI Taxonomy" id="1759441"/>
    <lineage>
        <taxon>Eukaryota</taxon>
        <taxon>Fungi</taxon>
        <taxon>Dikarya</taxon>
        <taxon>Basidiomycota</taxon>
        <taxon>Agaricomycotina</taxon>
        <taxon>Agaricomycetes</taxon>
        <taxon>Agaricomycetidae</taxon>
        <taxon>Atheliales</taxon>
        <taxon>Atheliaceae</taxon>
        <taxon>Athelia</taxon>
    </lineage>
</organism>